<accession>A0AA88HKS9</accession>
<name>A0AA88HKS9_ARTSF</name>
<comment type="subcellular location">
    <subcellularLocation>
        <location evidence="1">Membrane</location>
        <topology evidence="1">Multi-pass membrane protein</topology>
    </subcellularLocation>
</comment>
<evidence type="ECO:0000256" key="3">
    <source>
        <dbReference type="ARBA" id="ARBA00022692"/>
    </source>
</evidence>
<evidence type="ECO:0000259" key="11">
    <source>
        <dbReference type="PROSITE" id="PS50262"/>
    </source>
</evidence>
<organism evidence="12 13">
    <name type="scientific">Artemia franciscana</name>
    <name type="common">Brine shrimp</name>
    <name type="synonym">Artemia sanfranciscana</name>
    <dbReference type="NCBI Taxonomy" id="6661"/>
    <lineage>
        <taxon>Eukaryota</taxon>
        <taxon>Metazoa</taxon>
        <taxon>Ecdysozoa</taxon>
        <taxon>Arthropoda</taxon>
        <taxon>Crustacea</taxon>
        <taxon>Branchiopoda</taxon>
        <taxon>Anostraca</taxon>
        <taxon>Artemiidae</taxon>
        <taxon>Artemia</taxon>
    </lineage>
</organism>
<evidence type="ECO:0000256" key="5">
    <source>
        <dbReference type="ARBA" id="ARBA00023040"/>
    </source>
</evidence>
<evidence type="ECO:0000256" key="10">
    <source>
        <dbReference type="SAM" id="Phobius"/>
    </source>
</evidence>
<evidence type="ECO:0000256" key="7">
    <source>
        <dbReference type="ARBA" id="ARBA00023170"/>
    </source>
</evidence>
<keyword evidence="6 10" id="KW-0472">Membrane</keyword>
<dbReference type="PROSITE" id="PS00237">
    <property type="entry name" value="G_PROTEIN_RECEP_F1_1"/>
    <property type="match status" value="1"/>
</dbReference>
<proteinExistence type="inferred from homology"/>
<dbReference type="SMART" id="SM01381">
    <property type="entry name" value="7TM_GPCR_Srsx"/>
    <property type="match status" value="1"/>
</dbReference>
<dbReference type="AlphaFoldDB" id="A0AA88HKS9"/>
<keyword evidence="3 9" id="KW-0812">Transmembrane</keyword>
<feature type="transmembrane region" description="Helical" evidence="10">
    <location>
        <begin position="270"/>
        <end position="289"/>
    </location>
</feature>
<dbReference type="GO" id="GO:0016020">
    <property type="term" value="C:membrane"/>
    <property type="evidence" value="ECO:0007669"/>
    <property type="project" value="UniProtKB-SubCell"/>
</dbReference>
<feature type="transmembrane region" description="Helical" evidence="10">
    <location>
        <begin position="40"/>
        <end position="66"/>
    </location>
</feature>
<comment type="similarity">
    <text evidence="2 9">Belongs to the G-protein coupled receptor 1 family.</text>
</comment>
<dbReference type="GO" id="GO:0004983">
    <property type="term" value="F:neuropeptide Y receptor activity"/>
    <property type="evidence" value="ECO:0007669"/>
    <property type="project" value="InterPro"/>
</dbReference>
<evidence type="ECO:0000256" key="6">
    <source>
        <dbReference type="ARBA" id="ARBA00023136"/>
    </source>
</evidence>
<dbReference type="InterPro" id="IPR000276">
    <property type="entry name" value="GPCR_Rhodpsn"/>
</dbReference>
<keyword evidence="8 9" id="KW-0807">Transducer</keyword>
<evidence type="ECO:0000256" key="2">
    <source>
        <dbReference type="ARBA" id="ARBA00010663"/>
    </source>
</evidence>
<comment type="caution">
    <text evidence="12">The sequence shown here is derived from an EMBL/GenBank/DDBJ whole genome shotgun (WGS) entry which is preliminary data.</text>
</comment>
<dbReference type="PRINTS" id="PR00237">
    <property type="entry name" value="GPCRRHODOPSN"/>
</dbReference>
<feature type="domain" description="G-protein coupled receptors family 1 profile" evidence="11">
    <location>
        <begin position="57"/>
        <end position="326"/>
    </location>
</feature>
<feature type="transmembrane region" description="Helical" evidence="10">
    <location>
        <begin position="78"/>
        <end position="98"/>
    </location>
</feature>
<feature type="transmembrane region" description="Helical" evidence="10">
    <location>
        <begin position="159"/>
        <end position="179"/>
    </location>
</feature>
<dbReference type="InterPro" id="IPR000611">
    <property type="entry name" value="NPY_rcpt"/>
</dbReference>
<sequence>MDIEVGQTINSTEMYKVFYNAPQFFIDAMINNGERKSPKIVTLIVAYSFMILFGATGNVLVIFAALKKKSMRSVRHIFICNLAVSDLTLCTFAMPFTLTEVVTLYWPFGSGTSFLCKLSSCIPTLCVYVSSFSITAIAVDRYFLIVHPTYNALTKKRALILILCIWVLSFIFALPMYLYRDLSTAGIKFVNTNSSVYIELNQCGETFSVSITYSMVTIIFQCILPIITVSIAYSKIAIQLKSRMNSLSHMTIDKKKLSNEDMRLKKTNQLLVSITFVFAMSWLPLNIFLCVDDYMSQAISRDRNNITFPICHLISMSSACSNPLLYGWLNENFRKEFLEILSCFRKQNTTEDANIIYTEKRPSYRRAVEKRNLTPIIIYTKATSTPISSDNQIMKIETMDISLSGPSTIIPMSPSPSMGSI</sequence>
<protein>
    <recommendedName>
        <fullName evidence="11">G-protein coupled receptors family 1 profile domain-containing protein</fullName>
    </recommendedName>
</protein>
<dbReference type="Gene3D" id="1.20.1070.10">
    <property type="entry name" value="Rhodopsin 7-helix transmembrane proteins"/>
    <property type="match status" value="1"/>
</dbReference>
<feature type="transmembrane region" description="Helical" evidence="10">
    <location>
        <begin position="118"/>
        <end position="139"/>
    </location>
</feature>
<dbReference type="CDD" id="cd15203">
    <property type="entry name" value="7tmA_NPYR-like"/>
    <property type="match status" value="1"/>
</dbReference>
<dbReference type="EMBL" id="JAVRJZ010000015">
    <property type="protein sequence ID" value="KAK2713033.1"/>
    <property type="molecule type" value="Genomic_DNA"/>
</dbReference>
<dbReference type="InterPro" id="IPR017452">
    <property type="entry name" value="GPCR_Rhodpsn_7TM"/>
</dbReference>
<evidence type="ECO:0000313" key="13">
    <source>
        <dbReference type="Proteomes" id="UP001187531"/>
    </source>
</evidence>
<keyword evidence="7 9" id="KW-0675">Receptor</keyword>
<evidence type="ECO:0000256" key="8">
    <source>
        <dbReference type="ARBA" id="ARBA00023224"/>
    </source>
</evidence>
<feature type="transmembrane region" description="Helical" evidence="10">
    <location>
        <begin position="211"/>
        <end position="234"/>
    </location>
</feature>
<gene>
    <name evidence="12" type="ORF">QYM36_011661</name>
</gene>
<dbReference type="PROSITE" id="PS50262">
    <property type="entry name" value="G_PROTEIN_RECEP_F1_2"/>
    <property type="match status" value="1"/>
</dbReference>
<dbReference type="PRINTS" id="PR01012">
    <property type="entry name" value="NRPEPTIDEYR"/>
</dbReference>
<dbReference type="Proteomes" id="UP001187531">
    <property type="component" value="Unassembled WGS sequence"/>
</dbReference>
<dbReference type="PANTHER" id="PTHR24235:SF12">
    <property type="entry name" value="G-PROTEIN COUPLED RECEPTORS FAMILY 1 PROFILE DOMAIN-CONTAINING PROTEIN"/>
    <property type="match status" value="1"/>
</dbReference>
<dbReference type="PANTHER" id="PTHR24235">
    <property type="entry name" value="NEUROPEPTIDE Y RECEPTOR"/>
    <property type="match status" value="1"/>
</dbReference>
<evidence type="ECO:0000256" key="4">
    <source>
        <dbReference type="ARBA" id="ARBA00022989"/>
    </source>
</evidence>
<dbReference type="Pfam" id="PF00001">
    <property type="entry name" value="7tm_1"/>
    <property type="match status" value="1"/>
</dbReference>
<keyword evidence="5 9" id="KW-0297">G-protein coupled receptor</keyword>
<keyword evidence="4 10" id="KW-1133">Transmembrane helix</keyword>
<dbReference type="SUPFAM" id="SSF81321">
    <property type="entry name" value="Family A G protein-coupled receptor-like"/>
    <property type="match status" value="1"/>
</dbReference>
<evidence type="ECO:0000313" key="12">
    <source>
        <dbReference type="EMBL" id="KAK2713033.1"/>
    </source>
</evidence>
<evidence type="ECO:0000256" key="9">
    <source>
        <dbReference type="RuleBase" id="RU000688"/>
    </source>
</evidence>
<keyword evidence="13" id="KW-1185">Reference proteome</keyword>
<evidence type="ECO:0000256" key="1">
    <source>
        <dbReference type="ARBA" id="ARBA00004141"/>
    </source>
</evidence>
<reference evidence="12" key="1">
    <citation type="submission" date="2023-07" db="EMBL/GenBank/DDBJ databases">
        <title>Chromosome-level genome assembly of Artemia franciscana.</title>
        <authorList>
            <person name="Jo E."/>
        </authorList>
    </citation>
    <scope>NUCLEOTIDE SEQUENCE</scope>
    <source>
        <tissue evidence="12">Whole body</tissue>
    </source>
</reference>